<evidence type="ECO:0000256" key="1">
    <source>
        <dbReference type="SAM" id="SignalP"/>
    </source>
</evidence>
<keyword evidence="3" id="KW-1185">Reference proteome</keyword>
<protein>
    <recommendedName>
        <fullName evidence="4">Lipoprotein</fullName>
    </recommendedName>
</protein>
<accession>A0ABV6QPG2</accession>
<gene>
    <name evidence="2" type="ORF">ACFFGN_18405</name>
</gene>
<name>A0ABV6QPG2_9ACTN</name>
<reference evidence="2 3" key="1">
    <citation type="submission" date="2024-09" db="EMBL/GenBank/DDBJ databases">
        <authorList>
            <person name="Sun Q."/>
            <person name="Mori K."/>
        </authorList>
    </citation>
    <scope>NUCLEOTIDE SEQUENCE [LARGE SCALE GENOMIC DNA]</scope>
    <source>
        <strain evidence="2 3">CGMCC 1.15906</strain>
    </source>
</reference>
<feature type="chain" id="PRO_5046162426" description="Lipoprotein" evidence="1">
    <location>
        <begin position="22"/>
        <end position="128"/>
    </location>
</feature>
<proteinExistence type="predicted"/>
<keyword evidence="1" id="KW-0732">Signal</keyword>
<feature type="signal peptide" evidence="1">
    <location>
        <begin position="1"/>
        <end position="21"/>
    </location>
</feature>
<organism evidence="2 3">
    <name type="scientific">Kribbella deserti</name>
    <dbReference type="NCBI Taxonomy" id="1926257"/>
    <lineage>
        <taxon>Bacteria</taxon>
        <taxon>Bacillati</taxon>
        <taxon>Actinomycetota</taxon>
        <taxon>Actinomycetes</taxon>
        <taxon>Propionibacteriales</taxon>
        <taxon>Kribbellaceae</taxon>
        <taxon>Kribbella</taxon>
    </lineage>
</organism>
<evidence type="ECO:0008006" key="4">
    <source>
        <dbReference type="Google" id="ProtNLM"/>
    </source>
</evidence>
<dbReference type="EMBL" id="JBHLTC010000021">
    <property type="protein sequence ID" value="MFC0626058.1"/>
    <property type="molecule type" value="Genomic_DNA"/>
</dbReference>
<dbReference type="PROSITE" id="PS51257">
    <property type="entry name" value="PROKAR_LIPOPROTEIN"/>
    <property type="match status" value="1"/>
</dbReference>
<evidence type="ECO:0000313" key="3">
    <source>
        <dbReference type="Proteomes" id="UP001589890"/>
    </source>
</evidence>
<comment type="caution">
    <text evidence="2">The sequence shown here is derived from an EMBL/GenBank/DDBJ whole genome shotgun (WGS) entry which is preliminary data.</text>
</comment>
<dbReference type="RefSeq" id="WP_380049127.1">
    <property type="nucleotide sequence ID" value="NZ_JBHLTC010000021.1"/>
</dbReference>
<evidence type="ECO:0000313" key="2">
    <source>
        <dbReference type="EMBL" id="MFC0626058.1"/>
    </source>
</evidence>
<dbReference type="Proteomes" id="UP001589890">
    <property type="component" value="Unassembled WGS sequence"/>
</dbReference>
<sequence length="128" mass="13639">MHWTRAFGIVTAATICLGAVAACSETGNSDNKTGKDYCTLVKEFDAADSADGDMPGLIARIKTVREGAPTAQQKEWDKLSGYMQKLYDARDDQAKAAEIVADTGAVRKASEAIAKHAKDACGIEIKTK</sequence>